<reference evidence="3" key="2">
    <citation type="submission" date="2020-09" db="EMBL/GenBank/DDBJ databases">
        <authorList>
            <person name="Sun Q."/>
            <person name="Ohkuma M."/>
        </authorList>
    </citation>
    <scope>NUCLEOTIDE SEQUENCE</scope>
    <source>
        <strain evidence="3">JCM 4646</strain>
    </source>
</reference>
<dbReference type="AlphaFoldDB" id="A0A919L482"/>
<dbReference type="InterPro" id="IPR058711">
    <property type="entry name" value="SCO6045-like_C"/>
</dbReference>
<protein>
    <recommendedName>
        <fullName evidence="2">SCO6045-like C-terminal domain-containing protein</fullName>
    </recommendedName>
</protein>
<feature type="domain" description="SCO6045-like C-terminal" evidence="2">
    <location>
        <begin position="24"/>
        <end position="108"/>
    </location>
</feature>
<evidence type="ECO:0000259" key="2">
    <source>
        <dbReference type="Pfam" id="PF26136"/>
    </source>
</evidence>
<proteinExistence type="predicted"/>
<dbReference type="Pfam" id="PF26136">
    <property type="entry name" value="SCO6045_C"/>
    <property type="match status" value="1"/>
</dbReference>
<dbReference type="Proteomes" id="UP000617734">
    <property type="component" value="Unassembled WGS sequence"/>
</dbReference>
<evidence type="ECO:0000256" key="1">
    <source>
        <dbReference type="SAM" id="MobiDB-lite"/>
    </source>
</evidence>
<organism evidence="3 4">
    <name type="scientific">Kitasatospora indigofera</name>
    <dbReference type="NCBI Taxonomy" id="67307"/>
    <lineage>
        <taxon>Bacteria</taxon>
        <taxon>Bacillati</taxon>
        <taxon>Actinomycetota</taxon>
        <taxon>Actinomycetes</taxon>
        <taxon>Kitasatosporales</taxon>
        <taxon>Streptomycetaceae</taxon>
        <taxon>Kitasatospora</taxon>
    </lineage>
</organism>
<reference evidence="3" key="1">
    <citation type="journal article" date="2014" name="Int. J. Syst. Evol. Microbiol.">
        <title>Complete genome sequence of Corynebacterium casei LMG S-19264T (=DSM 44701T), isolated from a smear-ripened cheese.</title>
        <authorList>
            <consortium name="US DOE Joint Genome Institute (JGI-PGF)"/>
            <person name="Walter F."/>
            <person name="Albersmeier A."/>
            <person name="Kalinowski J."/>
            <person name="Ruckert C."/>
        </authorList>
    </citation>
    <scope>NUCLEOTIDE SEQUENCE</scope>
    <source>
        <strain evidence="3">JCM 4646</strain>
    </source>
</reference>
<sequence>MSEGLEYLARGADAELVLARAALARRQGALLAALVAGGPPPPGFDPEQVRAQATGLAAKRRDTVAKVVPELPQLLGPAFGPLFLRYARQRPQDGGYRADGNAFARWALADEAGDPLGPEHRRALEGWLAPAGTRVPAQRSGPLDRLRRALRPQQD</sequence>
<evidence type="ECO:0000313" key="3">
    <source>
        <dbReference type="EMBL" id="GHH82899.1"/>
    </source>
</evidence>
<comment type="caution">
    <text evidence="3">The sequence shown here is derived from an EMBL/GenBank/DDBJ whole genome shotgun (WGS) entry which is preliminary data.</text>
</comment>
<dbReference type="EMBL" id="BNBO01000061">
    <property type="protein sequence ID" value="GHH82899.1"/>
    <property type="molecule type" value="Genomic_DNA"/>
</dbReference>
<gene>
    <name evidence="3" type="ORF">GCM10018781_68870</name>
</gene>
<keyword evidence="4" id="KW-1185">Reference proteome</keyword>
<evidence type="ECO:0000313" key="4">
    <source>
        <dbReference type="Proteomes" id="UP000617734"/>
    </source>
</evidence>
<accession>A0A919L482</accession>
<name>A0A919L482_9ACTN</name>
<feature type="region of interest" description="Disordered" evidence="1">
    <location>
        <begin position="132"/>
        <end position="155"/>
    </location>
</feature>